<name>A0AAJ4W8Y5_9GAMM</name>
<organism evidence="3 4">
    <name type="scientific">Pragia fontium DSM 5563 = ATCC 49100</name>
    <dbReference type="NCBI Taxonomy" id="1122977"/>
    <lineage>
        <taxon>Bacteria</taxon>
        <taxon>Pseudomonadati</taxon>
        <taxon>Pseudomonadota</taxon>
        <taxon>Gammaproteobacteria</taxon>
        <taxon>Enterobacterales</taxon>
        <taxon>Budviciaceae</taxon>
        <taxon>Pragia</taxon>
    </lineage>
</organism>
<evidence type="ECO:0000256" key="2">
    <source>
        <dbReference type="SAM" id="SignalP"/>
    </source>
</evidence>
<sequence>MGKKLLALLMVGGLASALGISIVHAESYEVCYQKYTDSFGHRAVSLTDCQGNDYVVRPQSARSNSVVSGSERRMYSRGPEPSSRSQVQTDESTYARERWCDDTGCYRIRNKPDLCILEVTGELVDCN</sequence>
<evidence type="ECO:0000256" key="1">
    <source>
        <dbReference type="SAM" id="MobiDB-lite"/>
    </source>
</evidence>
<dbReference type="AlphaFoldDB" id="A0AAJ4W8Y5"/>
<dbReference type="EMBL" id="FOLW01000002">
    <property type="protein sequence ID" value="SFC37073.1"/>
    <property type="molecule type" value="Genomic_DNA"/>
</dbReference>
<evidence type="ECO:0000313" key="3">
    <source>
        <dbReference type="EMBL" id="SFC37073.1"/>
    </source>
</evidence>
<feature type="compositionally biased region" description="Polar residues" evidence="1">
    <location>
        <begin position="82"/>
        <end position="92"/>
    </location>
</feature>
<feature type="region of interest" description="Disordered" evidence="1">
    <location>
        <begin position="60"/>
        <end position="93"/>
    </location>
</feature>
<protein>
    <recommendedName>
        <fullName evidence="5">Secreted protein</fullName>
    </recommendedName>
</protein>
<gene>
    <name evidence="3" type="ORF">SAMN02745723_102199</name>
</gene>
<accession>A0AAJ4W8Y5</accession>
<keyword evidence="2" id="KW-0732">Signal</keyword>
<evidence type="ECO:0000313" key="4">
    <source>
        <dbReference type="Proteomes" id="UP000226420"/>
    </source>
</evidence>
<feature type="signal peptide" evidence="2">
    <location>
        <begin position="1"/>
        <end position="25"/>
    </location>
</feature>
<reference evidence="3 4" key="1">
    <citation type="submission" date="2016-10" db="EMBL/GenBank/DDBJ databases">
        <authorList>
            <person name="Varghese N."/>
            <person name="Submissions S."/>
        </authorList>
    </citation>
    <scope>NUCLEOTIDE SEQUENCE [LARGE SCALE GENOMIC DNA]</scope>
    <source>
        <strain evidence="3 4">DSM 5563</strain>
    </source>
</reference>
<evidence type="ECO:0008006" key="5">
    <source>
        <dbReference type="Google" id="ProtNLM"/>
    </source>
</evidence>
<feature type="chain" id="PRO_5042570699" description="Secreted protein" evidence="2">
    <location>
        <begin position="26"/>
        <end position="127"/>
    </location>
</feature>
<comment type="caution">
    <text evidence="3">The sequence shown here is derived from an EMBL/GenBank/DDBJ whole genome shotgun (WGS) entry which is preliminary data.</text>
</comment>
<dbReference type="RefSeq" id="WP_074820893.1">
    <property type="nucleotide sequence ID" value="NZ_FOLW01000002.1"/>
</dbReference>
<proteinExistence type="predicted"/>
<dbReference type="Proteomes" id="UP000226420">
    <property type="component" value="Unassembled WGS sequence"/>
</dbReference>